<dbReference type="InterPro" id="IPR050984">
    <property type="entry name" value="Gfo/Idh/MocA_domain"/>
</dbReference>
<evidence type="ECO:0000313" key="9">
    <source>
        <dbReference type="EMBL" id="TFK98466.1"/>
    </source>
</evidence>
<keyword evidence="2" id="KW-0560">Oxidoreductase</keyword>
<dbReference type="GO" id="GO:0000166">
    <property type="term" value="F:nucleotide binding"/>
    <property type="evidence" value="ECO:0007669"/>
    <property type="project" value="InterPro"/>
</dbReference>
<dbReference type="OrthoDB" id="64915at2759"/>
<feature type="domain" description="Gfo/Idh/MocA-like oxidoreductase N-terminal" evidence="7">
    <location>
        <begin position="24"/>
        <end position="144"/>
    </location>
</feature>
<evidence type="ECO:0000256" key="4">
    <source>
        <dbReference type="ARBA" id="ARBA00042988"/>
    </source>
</evidence>
<dbReference type="InterPro" id="IPR055170">
    <property type="entry name" value="GFO_IDH_MocA-like_dom"/>
</dbReference>
<dbReference type="Pfam" id="PF01408">
    <property type="entry name" value="GFO_IDH_MocA"/>
    <property type="match status" value="1"/>
</dbReference>
<sequence length="402" mass="43888">MNPILRLYFYAYPPSAPKADVGVLRFGILGAAAIAPPALVLPALSHPETIVHAVAARDLGRAKAFAKKHGIPVAYGGPSGYQELIDDPEIDVIYNPLPNSLHYEWTMKALSAGKHVLLEKPAANTANETRAMFALAKKKNLVLLEAFHYRFHPSNIRLKAILDSGELGAIKSVETFLGAPKGMFAKDDIRYDYSLGGGALMDTGCYTVNALRHFTSNSTTHPTPTSISSAQAVPPASDNAKVDQSTTAHIFLPAPSSSGPSNPDASISASLICNTSHPLKYGIFPMFPTINFELEGGSVEMYNFVQPTMYHYITVRPKGEEARTEKAYTFGKGKGVKSEGEDWWSTYRYQLEVFVDRVKGRDSGTGTWVEEEDSVANMAWIEAIYEKTGLGSRLASKYVHHE</sequence>
<dbReference type="PANTHER" id="PTHR22604">
    <property type="entry name" value="OXIDOREDUCTASES"/>
    <property type="match status" value="1"/>
</dbReference>
<evidence type="ECO:0000256" key="3">
    <source>
        <dbReference type="ARBA" id="ARBA00038984"/>
    </source>
</evidence>
<evidence type="ECO:0000256" key="2">
    <source>
        <dbReference type="ARBA" id="ARBA00023002"/>
    </source>
</evidence>
<dbReference type="GO" id="GO:0047837">
    <property type="term" value="F:D-xylose 1-dehydrogenase (NADP+) activity"/>
    <property type="evidence" value="ECO:0007669"/>
    <property type="project" value="UniProtKB-EC"/>
</dbReference>
<evidence type="ECO:0000313" key="10">
    <source>
        <dbReference type="Proteomes" id="UP000305067"/>
    </source>
</evidence>
<dbReference type="Gene3D" id="3.30.360.10">
    <property type="entry name" value="Dihydrodipicolinate Reductase, domain 2"/>
    <property type="match status" value="1"/>
</dbReference>
<dbReference type="STRING" id="1884261.A0A5C3QA74"/>
<feature type="region of interest" description="Disordered" evidence="6">
    <location>
        <begin position="217"/>
        <end position="239"/>
    </location>
</feature>
<proteinExistence type="inferred from homology"/>
<protein>
    <recommendedName>
        <fullName evidence="3">D-xylose 1-dehydrogenase (NADP(+), D-xylono-1,5-lactone-forming)</fullName>
        <ecNumber evidence="3">1.1.1.179</ecNumber>
    </recommendedName>
    <alternativeName>
        <fullName evidence="4">D-xylose-NADP dehydrogenase</fullName>
    </alternativeName>
</protein>
<comment type="catalytic activity">
    <reaction evidence="5">
        <text>D-xylose + NADP(+) = D-xylono-1,5-lactone + NADPH + H(+)</text>
        <dbReference type="Rhea" id="RHEA:22000"/>
        <dbReference type="ChEBI" id="CHEBI:15378"/>
        <dbReference type="ChEBI" id="CHEBI:15867"/>
        <dbReference type="ChEBI" id="CHEBI:53455"/>
        <dbReference type="ChEBI" id="CHEBI:57783"/>
        <dbReference type="ChEBI" id="CHEBI:58349"/>
        <dbReference type="EC" id="1.1.1.179"/>
    </reaction>
</comment>
<dbReference type="Proteomes" id="UP000305067">
    <property type="component" value="Unassembled WGS sequence"/>
</dbReference>
<dbReference type="Pfam" id="PF22725">
    <property type="entry name" value="GFO_IDH_MocA_C3"/>
    <property type="match status" value="1"/>
</dbReference>
<organism evidence="9 10">
    <name type="scientific">Pterulicium gracile</name>
    <dbReference type="NCBI Taxonomy" id="1884261"/>
    <lineage>
        <taxon>Eukaryota</taxon>
        <taxon>Fungi</taxon>
        <taxon>Dikarya</taxon>
        <taxon>Basidiomycota</taxon>
        <taxon>Agaricomycotina</taxon>
        <taxon>Agaricomycetes</taxon>
        <taxon>Agaricomycetidae</taxon>
        <taxon>Agaricales</taxon>
        <taxon>Pleurotineae</taxon>
        <taxon>Pterulaceae</taxon>
        <taxon>Pterulicium</taxon>
    </lineage>
</organism>
<dbReference type="EC" id="1.1.1.179" evidence="3"/>
<dbReference type="EMBL" id="ML178839">
    <property type="protein sequence ID" value="TFK98466.1"/>
    <property type="molecule type" value="Genomic_DNA"/>
</dbReference>
<evidence type="ECO:0000256" key="6">
    <source>
        <dbReference type="SAM" id="MobiDB-lite"/>
    </source>
</evidence>
<evidence type="ECO:0000259" key="7">
    <source>
        <dbReference type="Pfam" id="PF01408"/>
    </source>
</evidence>
<dbReference type="Gene3D" id="3.40.50.720">
    <property type="entry name" value="NAD(P)-binding Rossmann-like Domain"/>
    <property type="match status" value="1"/>
</dbReference>
<accession>A0A5C3QA74</accession>
<dbReference type="AlphaFoldDB" id="A0A5C3QA74"/>
<feature type="compositionally biased region" description="Low complexity" evidence="6">
    <location>
        <begin position="217"/>
        <end position="229"/>
    </location>
</feature>
<evidence type="ECO:0000259" key="8">
    <source>
        <dbReference type="Pfam" id="PF22725"/>
    </source>
</evidence>
<name>A0A5C3QA74_9AGAR</name>
<reference evidence="9 10" key="1">
    <citation type="journal article" date="2019" name="Nat. Ecol. Evol.">
        <title>Megaphylogeny resolves global patterns of mushroom evolution.</title>
        <authorList>
            <person name="Varga T."/>
            <person name="Krizsan K."/>
            <person name="Foldi C."/>
            <person name="Dima B."/>
            <person name="Sanchez-Garcia M."/>
            <person name="Sanchez-Ramirez S."/>
            <person name="Szollosi G.J."/>
            <person name="Szarkandi J.G."/>
            <person name="Papp V."/>
            <person name="Albert L."/>
            <person name="Andreopoulos W."/>
            <person name="Angelini C."/>
            <person name="Antonin V."/>
            <person name="Barry K.W."/>
            <person name="Bougher N.L."/>
            <person name="Buchanan P."/>
            <person name="Buyck B."/>
            <person name="Bense V."/>
            <person name="Catcheside P."/>
            <person name="Chovatia M."/>
            <person name="Cooper J."/>
            <person name="Damon W."/>
            <person name="Desjardin D."/>
            <person name="Finy P."/>
            <person name="Geml J."/>
            <person name="Haridas S."/>
            <person name="Hughes K."/>
            <person name="Justo A."/>
            <person name="Karasinski D."/>
            <person name="Kautmanova I."/>
            <person name="Kiss B."/>
            <person name="Kocsube S."/>
            <person name="Kotiranta H."/>
            <person name="LaButti K.M."/>
            <person name="Lechner B.E."/>
            <person name="Liimatainen K."/>
            <person name="Lipzen A."/>
            <person name="Lukacs Z."/>
            <person name="Mihaltcheva S."/>
            <person name="Morgado L.N."/>
            <person name="Niskanen T."/>
            <person name="Noordeloos M.E."/>
            <person name="Ohm R.A."/>
            <person name="Ortiz-Santana B."/>
            <person name="Ovrebo C."/>
            <person name="Racz N."/>
            <person name="Riley R."/>
            <person name="Savchenko A."/>
            <person name="Shiryaev A."/>
            <person name="Soop K."/>
            <person name="Spirin V."/>
            <person name="Szebenyi C."/>
            <person name="Tomsovsky M."/>
            <person name="Tulloss R.E."/>
            <person name="Uehling J."/>
            <person name="Grigoriev I.V."/>
            <person name="Vagvolgyi C."/>
            <person name="Papp T."/>
            <person name="Martin F.M."/>
            <person name="Miettinen O."/>
            <person name="Hibbett D.S."/>
            <person name="Nagy L.G."/>
        </authorList>
    </citation>
    <scope>NUCLEOTIDE SEQUENCE [LARGE SCALE GENOMIC DNA]</scope>
    <source>
        <strain evidence="9 10">CBS 309.79</strain>
    </source>
</reference>
<dbReference type="InterPro" id="IPR036291">
    <property type="entry name" value="NAD(P)-bd_dom_sf"/>
</dbReference>
<evidence type="ECO:0000256" key="5">
    <source>
        <dbReference type="ARBA" id="ARBA00049233"/>
    </source>
</evidence>
<keyword evidence="10" id="KW-1185">Reference proteome</keyword>
<dbReference type="SUPFAM" id="SSF55347">
    <property type="entry name" value="Glyceraldehyde-3-phosphate dehydrogenase-like, C-terminal domain"/>
    <property type="match status" value="1"/>
</dbReference>
<gene>
    <name evidence="9" type="ORF">BDV98DRAFT_512095</name>
</gene>
<comment type="similarity">
    <text evidence="1">Belongs to the Gfo/Idh/MocA family.</text>
</comment>
<feature type="domain" description="GFO/IDH/MocA-like oxidoreductase" evidence="8">
    <location>
        <begin position="157"/>
        <end position="217"/>
    </location>
</feature>
<dbReference type="SUPFAM" id="SSF51735">
    <property type="entry name" value="NAD(P)-binding Rossmann-fold domains"/>
    <property type="match status" value="1"/>
</dbReference>
<dbReference type="PANTHER" id="PTHR22604:SF105">
    <property type="entry name" value="TRANS-1,2-DIHYDROBENZENE-1,2-DIOL DEHYDROGENASE"/>
    <property type="match status" value="1"/>
</dbReference>
<evidence type="ECO:0000256" key="1">
    <source>
        <dbReference type="ARBA" id="ARBA00010928"/>
    </source>
</evidence>
<dbReference type="InterPro" id="IPR000683">
    <property type="entry name" value="Gfo/Idh/MocA-like_OxRdtase_N"/>
</dbReference>